<dbReference type="SUPFAM" id="SSF53790">
    <property type="entry name" value="Tetrapyrrole methylase"/>
    <property type="match status" value="1"/>
</dbReference>
<dbReference type="PIRSF" id="PIRSF005917">
    <property type="entry name" value="MTase_YraL"/>
    <property type="match status" value="1"/>
</dbReference>
<dbReference type="EC" id="2.1.1.198" evidence="6"/>
<evidence type="ECO:0000256" key="2">
    <source>
        <dbReference type="ARBA" id="ARBA00022552"/>
    </source>
</evidence>
<dbReference type="FunFam" id="3.40.1010.10:FF:000007">
    <property type="entry name" value="Ribosomal RNA small subunit methyltransferase I"/>
    <property type="match status" value="1"/>
</dbReference>
<evidence type="ECO:0000256" key="1">
    <source>
        <dbReference type="ARBA" id="ARBA00022490"/>
    </source>
</evidence>
<dbReference type="InterPro" id="IPR035996">
    <property type="entry name" value="4pyrrol_Methylase_sf"/>
</dbReference>
<evidence type="ECO:0000313" key="8">
    <source>
        <dbReference type="EMBL" id="SPD74236.1"/>
    </source>
</evidence>
<proteinExistence type="inferred from homology"/>
<comment type="similarity">
    <text evidence="6">Belongs to the methyltransferase superfamily. RsmI family.</text>
</comment>
<reference evidence="8" key="1">
    <citation type="submission" date="2018-01" db="EMBL/GenBank/DDBJ databases">
        <authorList>
            <person name="Regsiter A."/>
            <person name="William W."/>
        </authorList>
    </citation>
    <scope>NUCLEOTIDE SEQUENCE</scope>
    <source>
        <strain evidence="8">TRIP AH-1</strain>
    </source>
</reference>
<protein>
    <recommendedName>
        <fullName evidence="6">Ribosomal RNA small subunit methyltransferase I</fullName>
        <ecNumber evidence="6">2.1.1.198</ecNumber>
    </recommendedName>
    <alternativeName>
        <fullName evidence="6">16S rRNA 2'-O-ribose C1402 methyltransferase</fullName>
    </alternativeName>
    <alternativeName>
        <fullName evidence="6">rRNA (cytidine-2'-O-)-methyltransferase RsmI</fullName>
    </alternativeName>
</protein>
<sequence length="311" mass="34463">MTKSSFPKPRRTKSEVKTAGVQGTLYVVATPIGNLEDITLRALKVLNNVDIIAAEGVDHTRQLLRHYDIRTRLESYNQHNHKLKAPELLGHLNRGKDIAVVTDAGTPGISDPGVYLIGLAVDHGIRVTPIPGPSAVTSALSVSGLPSEQFVFLGFLPNRAGKRMMALKRLAFETRTMVFFEAPHRIRPMLNDLRGALGDRQMVMVREISKVFEETRHGPVSAILEGLTQEKTRGEFTLVVSGAKEDAVDSLSEGVLDRIESLLSDQDISTKDIAELISKEEGVSYRQIYKECVARRKGCLRKGLRREDEIQ</sequence>
<evidence type="ECO:0000256" key="3">
    <source>
        <dbReference type="ARBA" id="ARBA00022603"/>
    </source>
</evidence>
<keyword evidence="3 6" id="KW-0489">Methyltransferase</keyword>
<evidence type="ECO:0000256" key="4">
    <source>
        <dbReference type="ARBA" id="ARBA00022679"/>
    </source>
</evidence>
<dbReference type="EMBL" id="OJIN01000135">
    <property type="protein sequence ID" value="SPD74236.1"/>
    <property type="molecule type" value="Genomic_DNA"/>
</dbReference>
<organism evidence="8">
    <name type="scientific">uncultured Desulfobacterium sp</name>
    <dbReference type="NCBI Taxonomy" id="201089"/>
    <lineage>
        <taxon>Bacteria</taxon>
        <taxon>Pseudomonadati</taxon>
        <taxon>Thermodesulfobacteriota</taxon>
        <taxon>Desulfobacteria</taxon>
        <taxon>Desulfobacterales</taxon>
        <taxon>Desulfobacteriaceae</taxon>
        <taxon>Desulfobacterium</taxon>
        <taxon>environmental samples</taxon>
    </lineage>
</organism>
<dbReference type="InterPro" id="IPR014777">
    <property type="entry name" value="4pyrrole_Mease_sub1"/>
</dbReference>
<keyword evidence="1 6" id="KW-0963">Cytoplasm</keyword>
<dbReference type="InterPro" id="IPR008189">
    <property type="entry name" value="rRNA_ssu_MeTfrase_I"/>
</dbReference>
<comment type="subcellular location">
    <subcellularLocation>
        <location evidence="6">Cytoplasm</location>
    </subcellularLocation>
</comment>
<dbReference type="Gene3D" id="3.30.950.10">
    <property type="entry name" value="Methyltransferase, Cobalt-precorrin-4 Transmethylase, Domain 2"/>
    <property type="match status" value="1"/>
</dbReference>
<dbReference type="Pfam" id="PF00590">
    <property type="entry name" value="TP_methylase"/>
    <property type="match status" value="1"/>
</dbReference>
<dbReference type="GO" id="GO:0005737">
    <property type="term" value="C:cytoplasm"/>
    <property type="evidence" value="ECO:0007669"/>
    <property type="project" value="UniProtKB-SubCell"/>
</dbReference>
<comment type="catalytic activity">
    <reaction evidence="6">
        <text>cytidine(1402) in 16S rRNA + S-adenosyl-L-methionine = 2'-O-methylcytidine(1402) in 16S rRNA + S-adenosyl-L-homocysteine + H(+)</text>
        <dbReference type="Rhea" id="RHEA:42924"/>
        <dbReference type="Rhea" id="RHEA-COMP:10285"/>
        <dbReference type="Rhea" id="RHEA-COMP:10286"/>
        <dbReference type="ChEBI" id="CHEBI:15378"/>
        <dbReference type="ChEBI" id="CHEBI:57856"/>
        <dbReference type="ChEBI" id="CHEBI:59789"/>
        <dbReference type="ChEBI" id="CHEBI:74495"/>
        <dbReference type="ChEBI" id="CHEBI:82748"/>
        <dbReference type="EC" id="2.1.1.198"/>
    </reaction>
</comment>
<feature type="domain" description="Tetrapyrrole methylase" evidence="7">
    <location>
        <begin position="24"/>
        <end position="222"/>
    </location>
</feature>
<evidence type="ECO:0000259" key="7">
    <source>
        <dbReference type="Pfam" id="PF00590"/>
    </source>
</evidence>
<dbReference type="CDD" id="cd11648">
    <property type="entry name" value="RsmI"/>
    <property type="match status" value="1"/>
</dbReference>
<name>A0A445MXL6_9BACT</name>
<keyword evidence="4 6" id="KW-0808">Transferase</keyword>
<dbReference type="PANTHER" id="PTHR46111:SF1">
    <property type="entry name" value="RIBOSOMAL RNA SMALL SUBUNIT METHYLTRANSFERASE I"/>
    <property type="match status" value="1"/>
</dbReference>
<dbReference type="AlphaFoldDB" id="A0A445MXL6"/>
<accession>A0A445MXL6</accession>
<dbReference type="InterPro" id="IPR014776">
    <property type="entry name" value="4pyrrole_Mease_sub2"/>
</dbReference>
<gene>
    <name evidence="8" type="primary">yraL</name>
    <name evidence="6" type="synonym">rsmI</name>
    <name evidence="8" type="ORF">PITCH_A220003</name>
</gene>
<dbReference type="FunFam" id="3.30.950.10:FF:000002">
    <property type="entry name" value="Ribosomal RNA small subunit methyltransferase I"/>
    <property type="match status" value="1"/>
</dbReference>
<dbReference type="PANTHER" id="PTHR46111">
    <property type="entry name" value="RIBOSOMAL RNA SMALL SUBUNIT METHYLTRANSFERASE I"/>
    <property type="match status" value="1"/>
</dbReference>
<dbReference type="GO" id="GO:0070677">
    <property type="term" value="F:rRNA (cytosine-2'-O-)-methyltransferase activity"/>
    <property type="evidence" value="ECO:0007669"/>
    <property type="project" value="UniProtKB-UniRule"/>
</dbReference>
<keyword evidence="2 6" id="KW-0698">rRNA processing</keyword>
<dbReference type="NCBIfam" id="TIGR00096">
    <property type="entry name" value="16S rRNA (cytidine(1402)-2'-O)-methyltransferase"/>
    <property type="match status" value="1"/>
</dbReference>
<evidence type="ECO:0000256" key="6">
    <source>
        <dbReference type="HAMAP-Rule" id="MF_01877"/>
    </source>
</evidence>
<dbReference type="InterPro" id="IPR000878">
    <property type="entry name" value="4pyrrol_Mease"/>
</dbReference>
<keyword evidence="5 6" id="KW-0949">S-adenosyl-L-methionine</keyword>
<dbReference type="HAMAP" id="MF_01877">
    <property type="entry name" value="16SrRNA_methyltr_I"/>
    <property type="match status" value="1"/>
</dbReference>
<comment type="function">
    <text evidence="6">Catalyzes the 2'-O-methylation of the ribose of cytidine 1402 (C1402) in 16S rRNA.</text>
</comment>
<dbReference type="Gene3D" id="3.40.1010.10">
    <property type="entry name" value="Cobalt-precorrin-4 Transmethylase, Domain 1"/>
    <property type="match status" value="1"/>
</dbReference>
<evidence type="ECO:0000256" key="5">
    <source>
        <dbReference type="ARBA" id="ARBA00022691"/>
    </source>
</evidence>